<protein>
    <submittedName>
        <fullName evidence="1">Uncharacterized protein</fullName>
    </submittedName>
</protein>
<accession>A0AAV4VDN3</accession>
<dbReference type="AlphaFoldDB" id="A0AAV4VDN3"/>
<reference evidence="1 2" key="1">
    <citation type="submission" date="2021-06" db="EMBL/GenBank/DDBJ databases">
        <title>Caerostris extrusa draft genome.</title>
        <authorList>
            <person name="Kono N."/>
            <person name="Arakawa K."/>
        </authorList>
    </citation>
    <scope>NUCLEOTIDE SEQUENCE [LARGE SCALE GENOMIC DNA]</scope>
</reference>
<dbReference type="Proteomes" id="UP001054945">
    <property type="component" value="Unassembled WGS sequence"/>
</dbReference>
<evidence type="ECO:0000313" key="2">
    <source>
        <dbReference type="Proteomes" id="UP001054945"/>
    </source>
</evidence>
<proteinExistence type="predicted"/>
<evidence type="ECO:0000313" key="1">
    <source>
        <dbReference type="EMBL" id="GIY68247.1"/>
    </source>
</evidence>
<organism evidence="1 2">
    <name type="scientific">Caerostris extrusa</name>
    <name type="common">Bark spider</name>
    <name type="synonym">Caerostris bankana</name>
    <dbReference type="NCBI Taxonomy" id="172846"/>
    <lineage>
        <taxon>Eukaryota</taxon>
        <taxon>Metazoa</taxon>
        <taxon>Ecdysozoa</taxon>
        <taxon>Arthropoda</taxon>
        <taxon>Chelicerata</taxon>
        <taxon>Arachnida</taxon>
        <taxon>Araneae</taxon>
        <taxon>Araneomorphae</taxon>
        <taxon>Entelegynae</taxon>
        <taxon>Araneoidea</taxon>
        <taxon>Araneidae</taxon>
        <taxon>Caerostris</taxon>
    </lineage>
</organism>
<name>A0AAV4VDN3_CAEEX</name>
<comment type="caution">
    <text evidence="1">The sequence shown here is derived from an EMBL/GenBank/DDBJ whole genome shotgun (WGS) entry which is preliminary data.</text>
</comment>
<keyword evidence="2" id="KW-1185">Reference proteome</keyword>
<sequence>MLLCTCCVIYQVQVARICLNPKTETKGALLLSPAFSMDFSQQRSVLIGFKLDHRSSRSLAKHLAISVASPLWYALDNNGYVTIWQILRADLFKLGSID</sequence>
<gene>
    <name evidence="1" type="ORF">CEXT_104601</name>
</gene>
<dbReference type="EMBL" id="BPLR01014348">
    <property type="protein sequence ID" value="GIY68247.1"/>
    <property type="molecule type" value="Genomic_DNA"/>
</dbReference>